<keyword evidence="2" id="KW-1133">Transmembrane helix</keyword>
<dbReference type="PANTHER" id="PTHR33244:SF3">
    <property type="entry name" value="PEPTIDASE A2 DOMAIN-CONTAINING PROTEIN"/>
    <property type="match status" value="1"/>
</dbReference>
<sequence length="320" mass="36986">MCYRQFRHTTSITDNSDIQLALLNFRNTPRNKDLHSPNERFFSRKTRSNIPISQEKLKPKIVEEVEHSPNERFFSRKTRSNIPISQEKLKPKIVEEETKLETKLKKLRDKHNFYSNRGAKEPDNRGAKEPELLQQGDKIRYQVGKRDWHNATVTEETKNPRSVIIETNDNNSYRRNTTQLHKTKAEIQEDPTVIPNNETIVPRDESNPSVPVSPRKIPEAVQPIVTRIMEVPNTNSTFSNDPREQDNTTTFLIGFGVLLIFVVIGVLASAFLCMTLKKDQYLWEAETQLQEKRCSGDASAKDRDKSSSIDEKHDRLSLSN</sequence>
<keyword evidence="2" id="KW-0472">Membrane</keyword>
<evidence type="ECO:0000256" key="2">
    <source>
        <dbReference type="SAM" id="Phobius"/>
    </source>
</evidence>
<evidence type="ECO:0000313" key="3">
    <source>
        <dbReference type="EMBL" id="KAK9728100.1"/>
    </source>
</evidence>
<keyword evidence="2" id="KW-0812">Transmembrane</keyword>
<dbReference type="Proteomes" id="UP001458880">
    <property type="component" value="Unassembled WGS sequence"/>
</dbReference>
<proteinExistence type="predicted"/>
<feature type="transmembrane region" description="Helical" evidence="2">
    <location>
        <begin position="251"/>
        <end position="273"/>
    </location>
</feature>
<protein>
    <submittedName>
        <fullName evidence="3">Uncharacterized protein</fullName>
    </submittedName>
</protein>
<dbReference type="PANTHER" id="PTHR33244">
    <property type="entry name" value="INTEGRASE CATALYTIC DOMAIN-CONTAINING PROTEIN-RELATED"/>
    <property type="match status" value="1"/>
</dbReference>
<evidence type="ECO:0000256" key="1">
    <source>
        <dbReference type="SAM" id="MobiDB-lite"/>
    </source>
</evidence>
<dbReference type="AlphaFoldDB" id="A0AAW1L4C3"/>
<evidence type="ECO:0000313" key="4">
    <source>
        <dbReference type="Proteomes" id="UP001458880"/>
    </source>
</evidence>
<feature type="region of interest" description="Disordered" evidence="1">
    <location>
        <begin position="291"/>
        <end position="320"/>
    </location>
</feature>
<accession>A0AAW1L4C3</accession>
<name>A0AAW1L4C3_POPJA</name>
<dbReference type="EMBL" id="JASPKY010000172">
    <property type="protein sequence ID" value="KAK9728100.1"/>
    <property type="molecule type" value="Genomic_DNA"/>
</dbReference>
<organism evidence="3 4">
    <name type="scientific">Popillia japonica</name>
    <name type="common">Japanese beetle</name>
    <dbReference type="NCBI Taxonomy" id="7064"/>
    <lineage>
        <taxon>Eukaryota</taxon>
        <taxon>Metazoa</taxon>
        <taxon>Ecdysozoa</taxon>
        <taxon>Arthropoda</taxon>
        <taxon>Hexapoda</taxon>
        <taxon>Insecta</taxon>
        <taxon>Pterygota</taxon>
        <taxon>Neoptera</taxon>
        <taxon>Endopterygota</taxon>
        <taxon>Coleoptera</taxon>
        <taxon>Polyphaga</taxon>
        <taxon>Scarabaeiformia</taxon>
        <taxon>Scarabaeidae</taxon>
        <taxon>Rutelinae</taxon>
        <taxon>Popillia</taxon>
    </lineage>
</organism>
<gene>
    <name evidence="3" type="ORF">QE152_g18179</name>
</gene>
<reference evidence="3 4" key="1">
    <citation type="journal article" date="2024" name="BMC Genomics">
        <title>De novo assembly and annotation of Popillia japonica's genome with initial clues to its potential as an invasive pest.</title>
        <authorList>
            <person name="Cucini C."/>
            <person name="Boschi S."/>
            <person name="Funari R."/>
            <person name="Cardaioli E."/>
            <person name="Iannotti N."/>
            <person name="Marturano G."/>
            <person name="Paoli F."/>
            <person name="Bruttini M."/>
            <person name="Carapelli A."/>
            <person name="Frati F."/>
            <person name="Nardi F."/>
        </authorList>
    </citation>
    <scope>NUCLEOTIDE SEQUENCE [LARGE SCALE GENOMIC DNA]</scope>
    <source>
        <strain evidence="3">DMR45628</strain>
    </source>
</reference>
<keyword evidence="4" id="KW-1185">Reference proteome</keyword>
<feature type="region of interest" description="Disordered" evidence="1">
    <location>
        <begin position="196"/>
        <end position="215"/>
    </location>
</feature>
<comment type="caution">
    <text evidence="3">The sequence shown here is derived from an EMBL/GenBank/DDBJ whole genome shotgun (WGS) entry which is preliminary data.</text>
</comment>